<feature type="domain" description="MH1" evidence="10">
    <location>
        <begin position="10"/>
        <end position="138"/>
    </location>
</feature>
<keyword evidence="3" id="KW-0479">Metal-binding</keyword>
<dbReference type="InterPro" id="IPR013790">
    <property type="entry name" value="Dwarfin"/>
</dbReference>
<dbReference type="InterPro" id="IPR003619">
    <property type="entry name" value="MAD_homology1_Dwarfin-type"/>
</dbReference>
<keyword evidence="13" id="KW-1185">Reference proteome</keyword>
<evidence type="ECO:0000256" key="9">
    <source>
        <dbReference type="SAM" id="MobiDB-lite"/>
    </source>
</evidence>
<reference evidence="12 13" key="1">
    <citation type="submission" date="2021-04" db="EMBL/GenBank/DDBJ databases">
        <authorList>
            <person name="Bliznina A."/>
        </authorList>
    </citation>
    <scope>NUCLEOTIDE SEQUENCE [LARGE SCALE GENOMIC DNA]</scope>
</reference>
<dbReference type="Proteomes" id="UP001158576">
    <property type="component" value="Chromosome PAR"/>
</dbReference>
<proteinExistence type="inferred from homology"/>
<dbReference type="SMART" id="SM00523">
    <property type="entry name" value="DWA"/>
    <property type="match status" value="1"/>
</dbReference>
<dbReference type="InterPro" id="IPR017855">
    <property type="entry name" value="SMAD-like_dom_sf"/>
</dbReference>
<dbReference type="PROSITE" id="PS51075">
    <property type="entry name" value="MH1"/>
    <property type="match status" value="1"/>
</dbReference>
<feature type="compositionally biased region" description="Pro residues" evidence="9">
    <location>
        <begin position="223"/>
        <end position="236"/>
    </location>
</feature>
<evidence type="ECO:0000256" key="1">
    <source>
        <dbReference type="ARBA" id="ARBA00005545"/>
    </source>
</evidence>
<evidence type="ECO:0000256" key="5">
    <source>
        <dbReference type="ARBA" id="ARBA00023015"/>
    </source>
</evidence>
<keyword evidence="5 8" id="KW-0805">Transcription regulation</keyword>
<dbReference type="Pfam" id="PF03166">
    <property type="entry name" value="MH2"/>
    <property type="match status" value="1"/>
</dbReference>
<keyword evidence="6 8" id="KW-0804">Transcription</keyword>
<protein>
    <recommendedName>
        <fullName evidence="8">Mothers against decapentaplegic homolog</fullName>
        <shortName evidence="8">MAD homolog</shortName>
        <shortName evidence="8">Mothers against DPP homolog</shortName>
    </recommendedName>
    <alternativeName>
        <fullName evidence="8">SMAD family member</fullName>
    </alternativeName>
</protein>
<dbReference type="PANTHER" id="PTHR13703">
    <property type="entry name" value="SMAD"/>
    <property type="match status" value="1"/>
</dbReference>
<dbReference type="InterPro" id="IPR014729">
    <property type="entry name" value="Rossmann-like_a/b/a_fold"/>
</dbReference>
<evidence type="ECO:0000256" key="6">
    <source>
        <dbReference type="ARBA" id="ARBA00023163"/>
    </source>
</evidence>
<feature type="compositionally biased region" description="Polar residues" evidence="9">
    <location>
        <begin position="164"/>
        <end position="184"/>
    </location>
</feature>
<evidence type="ECO:0000256" key="4">
    <source>
        <dbReference type="ARBA" id="ARBA00022833"/>
    </source>
</evidence>
<dbReference type="Gene3D" id="3.90.520.10">
    <property type="entry name" value="SMAD MH1 domain"/>
    <property type="match status" value="1"/>
</dbReference>
<evidence type="ECO:0000256" key="8">
    <source>
        <dbReference type="RuleBase" id="RU361195"/>
    </source>
</evidence>
<dbReference type="Pfam" id="PF01507">
    <property type="entry name" value="PAPS_reduct"/>
    <property type="match status" value="1"/>
</dbReference>
<dbReference type="PROSITE" id="PS51076">
    <property type="entry name" value="MH2"/>
    <property type="match status" value="1"/>
</dbReference>
<organism evidence="12 13">
    <name type="scientific">Oikopleura dioica</name>
    <name type="common">Tunicate</name>
    <dbReference type="NCBI Taxonomy" id="34765"/>
    <lineage>
        <taxon>Eukaryota</taxon>
        <taxon>Metazoa</taxon>
        <taxon>Chordata</taxon>
        <taxon>Tunicata</taxon>
        <taxon>Appendicularia</taxon>
        <taxon>Copelata</taxon>
        <taxon>Oikopleuridae</taxon>
        <taxon>Oikopleura</taxon>
    </lineage>
</organism>
<dbReference type="Pfam" id="PF03165">
    <property type="entry name" value="MH1"/>
    <property type="match status" value="1"/>
</dbReference>
<evidence type="ECO:0000313" key="13">
    <source>
        <dbReference type="Proteomes" id="UP001158576"/>
    </source>
</evidence>
<evidence type="ECO:0000256" key="2">
    <source>
        <dbReference type="ARBA" id="ARBA00007589"/>
    </source>
</evidence>
<accession>A0ABN7S4E1</accession>
<dbReference type="InterPro" id="IPR036425">
    <property type="entry name" value="MoaB/Mog-like_dom_sf"/>
</dbReference>
<comment type="similarity">
    <text evidence="1 8">Belongs to the dwarfin/SMAD family.</text>
</comment>
<gene>
    <name evidence="12" type="ORF">OKIOD_LOCUS4113</name>
</gene>
<dbReference type="PANTHER" id="PTHR13703:SF61">
    <property type="entry name" value="PROTEIN MOTHERS AGAINST DPP"/>
    <property type="match status" value="1"/>
</dbReference>
<keyword evidence="8" id="KW-0963">Cytoplasm</keyword>
<keyword evidence="4" id="KW-0862">Zinc</keyword>
<dbReference type="Pfam" id="PF24102">
    <property type="entry name" value="FLAD1_M"/>
    <property type="match status" value="1"/>
</dbReference>
<feature type="compositionally biased region" description="Low complexity" evidence="9">
    <location>
        <begin position="321"/>
        <end position="350"/>
    </location>
</feature>
<dbReference type="InterPro" id="IPR001453">
    <property type="entry name" value="MoaB/Mog_dom"/>
</dbReference>
<feature type="compositionally biased region" description="Polar residues" evidence="9">
    <location>
        <begin position="241"/>
        <end position="261"/>
    </location>
</feature>
<comment type="subcellular location">
    <subcellularLocation>
        <location evidence="8">Cytoplasm</location>
    </subcellularLocation>
    <subcellularLocation>
        <location evidence="8">Nucleus</location>
    </subcellularLocation>
</comment>
<evidence type="ECO:0000313" key="12">
    <source>
        <dbReference type="EMBL" id="CAG5090323.1"/>
    </source>
</evidence>
<dbReference type="InterPro" id="IPR036578">
    <property type="entry name" value="SMAD_MH1_sf"/>
</dbReference>
<dbReference type="CDD" id="cd23948">
    <property type="entry name" value="FAD_synthase"/>
    <property type="match status" value="1"/>
</dbReference>
<dbReference type="SMART" id="SM00524">
    <property type="entry name" value="DWB"/>
    <property type="match status" value="1"/>
</dbReference>
<dbReference type="Gene3D" id="3.40.50.620">
    <property type="entry name" value="HUPs"/>
    <property type="match status" value="1"/>
</dbReference>
<dbReference type="Gene3D" id="2.60.200.10">
    <property type="match status" value="1"/>
</dbReference>
<dbReference type="SUPFAM" id="SSF56366">
    <property type="entry name" value="SMAD MH1 domain"/>
    <property type="match status" value="1"/>
</dbReference>
<dbReference type="SUPFAM" id="SSF52402">
    <property type="entry name" value="Adenine nucleotide alpha hydrolases-like"/>
    <property type="match status" value="1"/>
</dbReference>
<dbReference type="InterPro" id="IPR008984">
    <property type="entry name" value="SMAD_FHA_dom_sf"/>
</dbReference>
<dbReference type="SMART" id="SM00852">
    <property type="entry name" value="MoCF_biosynth"/>
    <property type="match status" value="1"/>
</dbReference>
<dbReference type="InterPro" id="IPR001132">
    <property type="entry name" value="SMAD_dom_Dwarfin-type"/>
</dbReference>
<feature type="domain" description="MH2" evidence="11">
    <location>
        <begin position="409"/>
        <end position="629"/>
    </location>
</feature>
<comment type="similarity">
    <text evidence="2">In the N-terminal section; belongs to the MoaB/Mog family.</text>
</comment>
<evidence type="ECO:0000256" key="7">
    <source>
        <dbReference type="ARBA" id="ARBA00023242"/>
    </source>
</evidence>
<dbReference type="InterPro" id="IPR056596">
    <property type="entry name" value="FLAD1_M"/>
</dbReference>
<dbReference type="EMBL" id="OU015568">
    <property type="protein sequence ID" value="CAG5090323.1"/>
    <property type="molecule type" value="Genomic_DNA"/>
</dbReference>
<dbReference type="InterPro" id="IPR002500">
    <property type="entry name" value="PAPS_reduct_dom"/>
</dbReference>
<name>A0ABN7S4E1_OIKDI</name>
<evidence type="ECO:0000259" key="11">
    <source>
        <dbReference type="PROSITE" id="PS51076"/>
    </source>
</evidence>
<evidence type="ECO:0000256" key="3">
    <source>
        <dbReference type="ARBA" id="ARBA00022723"/>
    </source>
</evidence>
<keyword evidence="7 8" id="KW-0539">Nucleus</keyword>
<feature type="region of interest" description="Disordered" evidence="9">
    <location>
        <begin position="164"/>
        <end position="394"/>
    </location>
</feature>
<evidence type="ECO:0000259" key="10">
    <source>
        <dbReference type="PROSITE" id="PS51075"/>
    </source>
</evidence>
<dbReference type="InterPro" id="IPR013019">
    <property type="entry name" value="MAD_homology_MH1"/>
</dbReference>
<sequence length="991" mass="110615">MSSFFHSTPSAVKNLLGWKQGDEEEKWAECAIQTLVKKLRKKKGAIEALEKALKHGKDPQVYTECITIQRSLDGRLQINHRKGLPHVIYCRVWRWPDLQSHHELKATPHCKFPYDTKHQKDVCINPYHYTRVETPMLPPVLVPRENHFGVPGYSMLHGNQQHRLPVQPLNNSNNNFHQTGQFPNYPQYPGGPTNSPHFGHGGPPRSPNPQGQPPQYNFHSPPRSQPIPPSNLPSPSTPSSVHQTLPPSHSGSYLQHNQFQPRPSFPNGNPLYAHSPHSPSPRQFHPQSMVPPHSQSSPQSLGPFGQSPGAVSPPPTTGPIHSSSPLHSQSPLSQSSSFNSPFQPSSPQSPVQRPNIAPFIKTQPDSPSPSSPGSDESMSANSPQPKPRVNSTISTQDVSPVHYAEPKCWCQITYYELNHRVGVPFDCESKAITVDGFTDPSSGANRFCLGLLSNVNRNSTIENTRRHIGKGVHLYYTGGEVFAECLSDAAIFVQSQNCNHTHSFHPTTVCKIPPGNSLKIFNNQGYIQDTNTAFLASTLFKNGIKLSQIAVLPDDKNLIAEQVALFSRKFDVVITSGGIGPTHDDITFESVAAAFDEDVEVDSELAKIVRKIFGNVEDDSPHMKLCTIPQSSKLLFKGPDGTPFRYPIVTVNNVYVLPGIPSLFERAISNIVGYWAQDITLHKKTIRLKCHETEVADVLTDASKLFSDVNIGSYPSWTNNYEKVLITIDSDNLERVQDCQNYLKERIESGKMVDENINCEPWTLEGADVLKLLEEDSALGGKVRKAMEVIESAMEKYGDGLSLAFNGGKDCTVLLHLYFAALKKNKSTTRIKSIYIESDKAEMFEEMDEFLEISHKRYGIDVIRTNGGIKEALFKIKESHPEIKAILMGTRFDDPHGKYLQDFSPTDTDKGWPEYMRVNPILTWDYTDIWGFLRKLYVPYCILYDRGYSSIGPKSKTFPNPDLVSKDATGKVIVKPAYTLVNNELERSGRN</sequence>
<dbReference type="SUPFAM" id="SSF49879">
    <property type="entry name" value="SMAD/FHA domain"/>
    <property type="match status" value="1"/>
</dbReference>
<dbReference type="SUPFAM" id="SSF53218">
    <property type="entry name" value="Molybdenum cofactor biosynthesis proteins"/>
    <property type="match status" value="1"/>
</dbReference>